<evidence type="ECO:0000313" key="2">
    <source>
        <dbReference type="Proteomes" id="UP000835052"/>
    </source>
</evidence>
<dbReference type="AlphaFoldDB" id="A0A8S1H6T9"/>
<dbReference type="Proteomes" id="UP000835052">
    <property type="component" value="Unassembled WGS sequence"/>
</dbReference>
<reference evidence="1" key="1">
    <citation type="submission" date="2020-10" db="EMBL/GenBank/DDBJ databases">
        <authorList>
            <person name="Kikuchi T."/>
        </authorList>
    </citation>
    <scope>NUCLEOTIDE SEQUENCE</scope>
    <source>
        <strain evidence="1">NKZ352</strain>
    </source>
</reference>
<accession>A0A8S1H6T9</accession>
<gene>
    <name evidence="1" type="ORF">CAUJ_LOCUS4959</name>
</gene>
<protein>
    <submittedName>
        <fullName evidence="1">Uncharacterized protein</fullName>
    </submittedName>
</protein>
<comment type="caution">
    <text evidence="1">The sequence shown here is derived from an EMBL/GenBank/DDBJ whole genome shotgun (WGS) entry which is preliminary data.</text>
</comment>
<dbReference type="EMBL" id="CAJGYM010000009">
    <property type="protein sequence ID" value="CAD6189040.1"/>
    <property type="molecule type" value="Genomic_DNA"/>
</dbReference>
<evidence type="ECO:0000313" key="1">
    <source>
        <dbReference type="EMBL" id="CAD6189040.1"/>
    </source>
</evidence>
<name>A0A8S1H6T9_9PELO</name>
<proteinExistence type="predicted"/>
<organism evidence="1 2">
    <name type="scientific">Caenorhabditis auriculariae</name>
    <dbReference type="NCBI Taxonomy" id="2777116"/>
    <lineage>
        <taxon>Eukaryota</taxon>
        <taxon>Metazoa</taxon>
        <taxon>Ecdysozoa</taxon>
        <taxon>Nematoda</taxon>
        <taxon>Chromadorea</taxon>
        <taxon>Rhabditida</taxon>
        <taxon>Rhabditina</taxon>
        <taxon>Rhabditomorpha</taxon>
        <taxon>Rhabditoidea</taxon>
        <taxon>Rhabditidae</taxon>
        <taxon>Peloderinae</taxon>
        <taxon>Caenorhabditis</taxon>
    </lineage>
</organism>
<keyword evidence="2" id="KW-1185">Reference proteome</keyword>
<sequence>MKSADVQAFIWPESWQRWRGPRLRRRGGHRQILSGKFLQLWKVCAFGPKAKHTKKKPYVNVGASDGVGDGKKPHFYGGASENVALQKNHMKMAELQTMSESKENQM</sequence>